<reference evidence="2 3" key="1">
    <citation type="submission" date="2018-06" db="EMBL/GenBank/DDBJ databases">
        <title>Comparative genomics reveals the genomic features of Rhizophagus irregularis, R. cerebriforme, R. diaphanum and Gigaspora rosea, and their symbiotic lifestyle signature.</title>
        <authorList>
            <person name="Morin E."/>
            <person name="San Clemente H."/>
            <person name="Chen E.C.H."/>
            <person name="De La Providencia I."/>
            <person name="Hainaut M."/>
            <person name="Kuo A."/>
            <person name="Kohler A."/>
            <person name="Murat C."/>
            <person name="Tang N."/>
            <person name="Roy S."/>
            <person name="Loubradou J."/>
            <person name="Henrissat B."/>
            <person name="Grigoriev I.V."/>
            <person name="Corradi N."/>
            <person name="Roux C."/>
            <person name="Martin F.M."/>
        </authorList>
    </citation>
    <scope>NUCLEOTIDE SEQUENCE [LARGE SCALE GENOMIC DNA]</scope>
    <source>
        <strain evidence="2 3">DAOM 194757</strain>
    </source>
</reference>
<feature type="compositionally biased region" description="Basic and acidic residues" evidence="1">
    <location>
        <begin position="74"/>
        <end position="93"/>
    </location>
</feature>
<gene>
    <name evidence="2" type="ORF">C2G38_2206695</name>
</gene>
<comment type="caution">
    <text evidence="2">The sequence shown here is derived from an EMBL/GenBank/DDBJ whole genome shotgun (WGS) entry which is preliminary data.</text>
</comment>
<evidence type="ECO:0000313" key="3">
    <source>
        <dbReference type="Proteomes" id="UP000266673"/>
    </source>
</evidence>
<dbReference type="OrthoDB" id="2410536at2759"/>
<evidence type="ECO:0000256" key="1">
    <source>
        <dbReference type="SAM" id="MobiDB-lite"/>
    </source>
</evidence>
<dbReference type="AlphaFoldDB" id="A0A397UJC6"/>
<accession>A0A397UJC6</accession>
<protein>
    <submittedName>
        <fullName evidence="2">Uncharacterized protein</fullName>
    </submittedName>
</protein>
<dbReference type="Proteomes" id="UP000266673">
    <property type="component" value="Unassembled WGS sequence"/>
</dbReference>
<feature type="region of interest" description="Disordered" evidence="1">
    <location>
        <begin position="56"/>
        <end position="102"/>
    </location>
</feature>
<evidence type="ECO:0000313" key="2">
    <source>
        <dbReference type="EMBL" id="RIB10234.1"/>
    </source>
</evidence>
<dbReference type="EMBL" id="QKWP01001275">
    <property type="protein sequence ID" value="RIB10234.1"/>
    <property type="molecule type" value="Genomic_DNA"/>
</dbReference>
<sequence>MRDFHINEHRVDDIWEDRERQQQIIQSTISTEILPISTAISSENFNQIERKTLYPESTTSLNAEIKKRSSKSRSKSDLDTLYEKEVRRDEKNKANMNRLLAT</sequence>
<organism evidence="2 3">
    <name type="scientific">Gigaspora rosea</name>
    <dbReference type="NCBI Taxonomy" id="44941"/>
    <lineage>
        <taxon>Eukaryota</taxon>
        <taxon>Fungi</taxon>
        <taxon>Fungi incertae sedis</taxon>
        <taxon>Mucoromycota</taxon>
        <taxon>Glomeromycotina</taxon>
        <taxon>Glomeromycetes</taxon>
        <taxon>Diversisporales</taxon>
        <taxon>Gigasporaceae</taxon>
        <taxon>Gigaspora</taxon>
    </lineage>
</organism>
<keyword evidence="3" id="KW-1185">Reference proteome</keyword>
<name>A0A397UJC6_9GLOM</name>
<proteinExistence type="predicted"/>